<dbReference type="AlphaFoldDB" id="A0A3G6IS29"/>
<sequence length="64" mass="7220">MTRYYSALLTFMFTLPILGLAFDWFSFEKGYAATIIASLGVAVVAYFLTPKRRSTKADFGQNLQ</sequence>
<keyword evidence="1" id="KW-1133">Transmembrane helix</keyword>
<accession>A0A3G6IS29</accession>
<feature type="transmembrane region" description="Helical" evidence="1">
    <location>
        <begin position="7"/>
        <end position="25"/>
    </location>
</feature>
<dbReference type="RefSeq" id="WP_123959382.1">
    <property type="nucleotide sequence ID" value="NZ_CP033898.1"/>
</dbReference>
<dbReference type="KEGG" id="cpso:CPPEL_01225"/>
<dbReference type="OrthoDB" id="9851551at2"/>
<feature type="transmembrane region" description="Helical" evidence="1">
    <location>
        <begin position="31"/>
        <end position="49"/>
    </location>
</feature>
<evidence type="ECO:0000256" key="1">
    <source>
        <dbReference type="SAM" id="Phobius"/>
    </source>
</evidence>
<reference evidence="2 3" key="1">
    <citation type="submission" date="2018-11" db="EMBL/GenBank/DDBJ databases">
        <authorList>
            <person name="Kleinhagauer T."/>
            <person name="Glaeser S.P."/>
            <person name="Spergser J."/>
            <person name="Ruckert C."/>
            <person name="Kaempfer P."/>
            <person name="Busse H.-J."/>
        </authorList>
    </citation>
    <scope>NUCLEOTIDE SEQUENCE [LARGE SCALE GENOMIC DNA]</scope>
    <source>
        <strain evidence="2 3">812CH</strain>
    </source>
</reference>
<evidence type="ECO:0000313" key="2">
    <source>
        <dbReference type="EMBL" id="AZA08392.1"/>
    </source>
</evidence>
<keyword evidence="1" id="KW-0472">Membrane</keyword>
<gene>
    <name evidence="2" type="ORF">CPPEL_01225</name>
</gene>
<proteinExistence type="predicted"/>
<dbReference type="EMBL" id="CP033898">
    <property type="protein sequence ID" value="AZA08392.1"/>
    <property type="molecule type" value="Genomic_DNA"/>
</dbReference>
<evidence type="ECO:0000313" key="3">
    <source>
        <dbReference type="Proteomes" id="UP000271426"/>
    </source>
</evidence>
<organism evidence="2 3">
    <name type="scientific">Corynebacterium pseudopelargi</name>
    <dbReference type="NCBI Taxonomy" id="2080757"/>
    <lineage>
        <taxon>Bacteria</taxon>
        <taxon>Bacillati</taxon>
        <taxon>Actinomycetota</taxon>
        <taxon>Actinomycetes</taxon>
        <taxon>Mycobacteriales</taxon>
        <taxon>Corynebacteriaceae</taxon>
        <taxon>Corynebacterium</taxon>
    </lineage>
</organism>
<keyword evidence="3" id="KW-1185">Reference proteome</keyword>
<dbReference type="Proteomes" id="UP000271426">
    <property type="component" value="Chromosome"/>
</dbReference>
<name>A0A3G6IS29_9CORY</name>
<protein>
    <submittedName>
        <fullName evidence="2">Uncharacterized protein</fullName>
    </submittedName>
</protein>
<keyword evidence="1" id="KW-0812">Transmembrane</keyword>